<reference evidence="1 2" key="1">
    <citation type="journal article" date="2016" name="Biochim. Biophys. Acta">
        <title>Characterization of red-shifted phycobilisomes isolated from the chlorophyll f-containing cyanobacterium Halomicronema hongdechloris.</title>
        <authorList>
            <person name="Li Y."/>
            <person name="Lin Y."/>
            <person name="Garvey C.J."/>
            <person name="Birch D."/>
            <person name="Corkery R.W."/>
            <person name="Loughlin P.C."/>
            <person name="Scheer H."/>
            <person name="Willows R.D."/>
            <person name="Chen M."/>
        </authorList>
    </citation>
    <scope>NUCLEOTIDE SEQUENCE [LARGE SCALE GENOMIC DNA]</scope>
    <source>
        <strain evidence="1 2">C2206</strain>
    </source>
</reference>
<gene>
    <name evidence="1" type="ORF">XM38_020050</name>
</gene>
<dbReference type="Proteomes" id="UP000191901">
    <property type="component" value="Chromosome"/>
</dbReference>
<accession>A0A1Z3HL97</accession>
<dbReference type="GO" id="GO:0016116">
    <property type="term" value="P:carotenoid metabolic process"/>
    <property type="evidence" value="ECO:0007669"/>
    <property type="project" value="InterPro"/>
</dbReference>
<protein>
    <submittedName>
        <fullName evidence="1">Uncharacterized protein</fullName>
    </submittedName>
</protein>
<dbReference type="KEGG" id="hhg:XM38_020050"/>
<dbReference type="PANTHER" id="PTHR46313">
    <property type="match status" value="1"/>
</dbReference>
<proteinExistence type="predicted"/>
<dbReference type="InterPro" id="IPR045892">
    <property type="entry name" value="CrtISO-like"/>
</dbReference>
<dbReference type="EMBL" id="CP021983">
    <property type="protein sequence ID" value="ASC71055.1"/>
    <property type="molecule type" value="Genomic_DNA"/>
</dbReference>
<dbReference type="PANTHER" id="PTHR46313:SF3">
    <property type="entry name" value="PROLYCOPENE ISOMERASE, CHLOROPLASTIC"/>
    <property type="match status" value="1"/>
</dbReference>
<organism evidence="1 2">
    <name type="scientific">Halomicronema hongdechloris C2206</name>
    <dbReference type="NCBI Taxonomy" id="1641165"/>
    <lineage>
        <taxon>Bacteria</taxon>
        <taxon>Bacillati</taxon>
        <taxon>Cyanobacteriota</taxon>
        <taxon>Cyanophyceae</taxon>
        <taxon>Nodosilineales</taxon>
        <taxon>Nodosilineaceae</taxon>
        <taxon>Halomicronema</taxon>
    </lineage>
</organism>
<evidence type="ECO:0000313" key="2">
    <source>
        <dbReference type="Proteomes" id="UP000191901"/>
    </source>
</evidence>
<keyword evidence="2" id="KW-1185">Reference proteome</keyword>
<sequence length="155" mass="16554">MKPTLLPKESSSGALAPITIDRHHVLHAYTLEPWPGWQRGADYAQRKAQRAAPLFPALENIIPDLCQRLVLELLGTPLTHQRFLRRYRGTYGPAIGAGQGVFPNCFTPVAGLLRVGDSTLPGIGVPAVAASGILCANTLVPPEHVSALVASMSSE</sequence>
<evidence type="ECO:0000313" key="1">
    <source>
        <dbReference type="EMBL" id="ASC71055.1"/>
    </source>
</evidence>
<name>A0A1Z3HL97_9CYAN</name>
<dbReference type="AlphaFoldDB" id="A0A1Z3HL97"/>